<dbReference type="InterPro" id="IPR024964">
    <property type="entry name" value="CTLH/CRA"/>
</dbReference>
<comment type="caution">
    <text evidence="2">The sequence shown here is derived from an EMBL/GenBank/DDBJ whole genome shotgun (WGS) entry which is preliminary data.</text>
</comment>
<evidence type="ECO:0000313" key="2">
    <source>
        <dbReference type="EMBL" id="GMN58286.1"/>
    </source>
</evidence>
<dbReference type="GO" id="GO:0043161">
    <property type="term" value="P:proteasome-mediated ubiquitin-dependent protein catabolic process"/>
    <property type="evidence" value="ECO:0007669"/>
    <property type="project" value="InterPro"/>
</dbReference>
<feature type="domain" description="CTLH/CRA C-terminal to LisH motif" evidence="1">
    <location>
        <begin position="2"/>
        <end position="64"/>
    </location>
</feature>
<keyword evidence="3" id="KW-1185">Reference proteome</keyword>
<evidence type="ECO:0000259" key="1">
    <source>
        <dbReference type="Pfam" id="PF10607"/>
    </source>
</evidence>
<dbReference type="EMBL" id="BTGU01000077">
    <property type="protein sequence ID" value="GMN58286.1"/>
    <property type="molecule type" value="Genomic_DNA"/>
</dbReference>
<evidence type="ECO:0000313" key="3">
    <source>
        <dbReference type="Proteomes" id="UP001187192"/>
    </source>
</evidence>
<dbReference type="Pfam" id="PF10607">
    <property type="entry name" value="CTLH"/>
    <property type="match status" value="1"/>
</dbReference>
<accession>A0AA88DMV5</accession>
<dbReference type="GO" id="GO:0005737">
    <property type="term" value="C:cytoplasm"/>
    <property type="evidence" value="ECO:0007669"/>
    <property type="project" value="TreeGrafter"/>
</dbReference>
<sequence>MKLTGCLAFRGRLASSPYSELMSLTHWEKSTGEIIQQFYSLLGQSHNNLLGVAIAVGFEGLPTLLKLANVMATKKQEWHTMR</sequence>
<dbReference type="InterPro" id="IPR045098">
    <property type="entry name" value="Fyv10_fam"/>
</dbReference>
<dbReference type="AlphaFoldDB" id="A0AA88DMV5"/>
<dbReference type="PANTHER" id="PTHR12170:SF3">
    <property type="entry name" value="GH10162P"/>
    <property type="match status" value="1"/>
</dbReference>
<name>A0AA88DMV5_FICCA</name>
<dbReference type="Proteomes" id="UP001187192">
    <property type="component" value="Unassembled WGS sequence"/>
</dbReference>
<protein>
    <recommendedName>
        <fullName evidence="1">CTLH/CRA C-terminal to LisH motif domain-containing protein</fullName>
    </recommendedName>
</protein>
<proteinExistence type="predicted"/>
<reference evidence="2" key="1">
    <citation type="submission" date="2023-07" db="EMBL/GenBank/DDBJ databases">
        <title>draft genome sequence of fig (Ficus carica).</title>
        <authorList>
            <person name="Takahashi T."/>
            <person name="Nishimura K."/>
        </authorList>
    </citation>
    <scope>NUCLEOTIDE SEQUENCE</scope>
</reference>
<gene>
    <name evidence="2" type="ORF">TIFTF001_027400</name>
</gene>
<dbReference type="GO" id="GO:0004842">
    <property type="term" value="F:ubiquitin-protein transferase activity"/>
    <property type="evidence" value="ECO:0007669"/>
    <property type="project" value="InterPro"/>
</dbReference>
<dbReference type="GO" id="GO:0005634">
    <property type="term" value="C:nucleus"/>
    <property type="evidence" value="ECO:0007669"/>
    <property type="project" value="TreeGrafter"/>
</dbReference>
<organism evidence="2 3">
    <name type="scientific">Ficus carica</name>
    <name type="common">Common fig</name>
    <dbReference type="NCBI Taxonomy" id="3494"/>
    <lineage>
        <taxon>Eukaryota</taxon>
        <taxon>Viridiplantae</taxon>
        <taxon>Streptophyta</taxon>
        <taxon>Embryophyta</taxon>
        <taxon>Tracheophyta</taxon>
        <taxon>Spermatophyta</taxon>
        <taxon>Magnoliopsida</taxon>
        <taxon>eudicotyledons</taxon>
        <taxon>Gunneridae</taxon>
        <taxon>Pentapetalae</taxon>
        <taxon>rosids</taxon>
        <taxon>fabids</taxon>
        <taxon>Rosales</taxon>
        <taxon>Moraceae</taxon>
        <taxon>Ficeae</taxon>
        <taxon>Ficus</taxon>
    </lineage>
</organism>
<dbReference type="Gramene" id="FCD_00030782-RA">
    <property type="protein sequence ID" value="FCD_00030782-RA:cds"/>
    <property type="gene ID" value="FCD_00030782"/>
</dbReference>
<dbReference type="PANTHER" id="PTHR12170">
    <property type="entry name" value="MACROPHAGE ERYTHROBLAST ATTACHER-RELATED"/>
    <property type="match status" value="1"/>
</dbReference>
<dbReference type="GO" id="GO:0034657">
    <property type="term" value="C:GID complex"/>
    <property type="evidence" value="ECO:0007669"/>
    <property type="project" value="TreeGrafter"/>
</dbReference>